<gene>
    <name evidence="1" type="ORF">DC3_47690</name>
</gene>
<organism evidence="1 2">
    <name type="scientific">Deinococcus cellulosilyticus (strain DSM 18568 / NBRC 106333 / KACC 11606 / 5516J-15)</name>
    <dbReference type="NCBI Taxonomy" id="1223518"/>
    <lineage>
        <taxon>Bacteria</taxon>
        <taxon>Thermotogati</taxon>
        <taxon>Deinococcota</taxon>
        <taxon>Deinococci</taxon>
        <taxon>Deinococcales</taxon>
        <taxon>Deinococcaceae</taxon>
        <taxon>Deinococcus</taxon>
    </lineage>
</organism>
<evidence type="ECO:0000313" key="1">
    <source>
        <dbReference type="EMBL" id="GEM49134.1"/>
    </source>
</evidence>
<sequence>MSSALATTCAGLSPFVDIAPRASLVVQAKVLRHILVSGDPGRPTAMVVRVEQVFRGSTKLQEITVYGEDGMTARPDIPLFPVGSHWLFPLVQDWLPMEVNHKKTDFALVRCSVGGLVVLGDQLYGMIDGPYNSIHPVKDIPALLKRPPSPYWFRIEPQQKSTPRKGKP</sequence>
<dbReference type="EMBL" id="BJXB01000028">
    <property type="protein sequence ID" value="GEM49134.1"/>
    <property type="molecule type" value="Genomic_DNA"/>
</dbReference>
<evidence type="ECO:0000313" key="2">
    <source>
        <dbReference type="Proteomes" id="UP000321306"/>
    </source>
</evidence>
<proteinExistence type="predicted"/>
<reference evidence="1 2" key="1">
    <citation type="submission" date="2019-07" db="EMBL/GenBank/DDBJ databases">
        <title>Whole genome shotgun sequence of Deinococcus cellulosilyticus NBRC 106333.</title>
        <authorList>
            <person name="Hosoyama A."/>
            <person name="Uohara A."/>
            <person name="Ohji S."/>
            <person name="Ichikawa N."/>
        </authorList>
    </citation>
    <scope>NUCLEOTIDE SEQUENCE [LARGE SCALE GENOMIC DNA]</scope>
    <source>
        <strain evidence="1 2">NBRC 106333</strain>
    </source>
</reference>
<keyword evidence="2" id="KW-1185">Reference proteome</keyword>
<comment type="caution">
    <text evidence="1">The sequence shown here is derived from an EMBL/GenBank/DDBJ whole genome shotgun (WGS) entry which is preliminary data.</text>
</comment>
<dbReference type="Proteomes" id="UP000321306">
    <property type="component" value="Unassembled WGS sequence"/>
</dbReference>
<dbReference type="OrthoDB" id="5733485at2"/>
<name>A0A511N8H6_DEIC1</name>
<protein>
    <submittedName>
        <fullName evidence="1">Uncharacterized protein</fullName>
    </submittedName>
</protein>
<dbReference type="RefSeq" id="WP_146889106.1">
    <property type="nucleotide sequence ID" value="NZ_BJXB01000028.1"/>
</dbReference>
<accession>A0A511N8H6</accession>
<dbReference type="AlphaFoldDB" id="A0A511N8H6"/>